<protein>
    <submittedName>
        <fullName evidence="5">Polysaccharide export outer membrane protein</fullName>
    </submittedName>
</protein>
<sequence>MIEKTAIMRLRIIMQDESCDDEFFSLDTIRFIKDWLVRSGIVQMRTGFSLPWALSLFISMFVCVGTTASAQDNYPIGPGDVLEVSFLSNPSFDRRVQVGIDGRVFLPLIGELNVRDQNINDLRLRVADLMAGSVYRERTDGEFILVSVDADEVILEVAEYRPVFVDGAVNSPGQQSFLVGMTARQSIAAARGLTTEVQITPSQSEVRNHPRVLMADLVGVLAEMSVYEAILAGTGEIDFSEIERLNAPQELINNATELARSQLATSGDILEEELSFLDNSVLEAEARIIAALRHEETVTGIVETEEAEVTRIEGLVARRLASSELLTQTRRLYLQAIDRLGNVQADRLQAEADRRQLVLERNQALRERALEIQARLQELSQQASQLRVRIELSSVGPVTLDADQSASATPSITIFRQIAGQAQEIEALPETPLFPGDVVNVRFRN</sequence>
<dbReference type="Pfam" id="PF02563">
    <property type="entry name" value="Poly_export"/>
    <property type="match status" value="1"/>
</dbReference>
<feature type="domain" description="Polysaccharide export protein N-terminal" evidence="4">
    <location>
        <begin position="69"/>
        <end position="132"/>
    </location>
</feature>
<dbReference type="InterPro" id="IPR003715">
    <property type="entry name" value="Poly_export_N"/>
</dbReference>
<evidence type="ECO:0000256" key="2">
    <source>
        <dbReference type="SAM" id="Coils"/>
    </source>
</evidence>
<feature type="coiled-coil region" evidence="2">
    <location>
        <begin position="347"/>
        <end position="389"/>
    </location>
</feature>
<dbReference type="PANTHER" id="PTHR33619">
    <property type="entry name" value="POLYSACCHARIDE EXPORT PROTEIN GFCE-RELATED"/>
    <property type="match status" value="1"/>
</dbReference>
<keyword evidence="3" id="KW-0812">Transmembrane</keyword>
<evidence type="ECO:0000256" key="1">
    <source>
        <dbReference type="ARBA" id="ARBA00022729"/>
    </source>
</evidence>
<dbReference type="Proteomes" id="UP000228531">
    <property type="component" value="Unassembled WGS sequence"/>
</dbReference>
<dbReference type="Gene3D" id="3.10.560.10">
    <property type="entry name" value="Outer membrane lipoprotein wza domain like"/>
    <property type="match status" value="1"/>
</dbReference>
<dbReference type="AlphaFoldDB" id="A0A2M8WP37"/>
<comment type="caution">
    <text evidence="5">The sequence shown here is derived from an EMBL/GenBank/DDBJ whole genome shotgun (WGS) entry which is preliminary data.</text>
</comment>
<reference evidence="5 6" key="1">
    <citation type="submission" date="2017-11" db="EMBL/GenBank/DDBJ databases">
        <title>Genomic Encyclopedia of Archaeal and Bacterial Type Strains, Phase II (KMG-II): From Individual Species to Whole Genera.</title>
        <authorList>
            <person name="Goeker M."/>
        </authorList>
    </citation>
    <scope>NUCLEOTIDE SEQUENCE [LARGE SCALE GENOMIC DNA]</scope>
    <source>
        <strain evidence="5 6">DSM 29128</strain>
    </source>
</reference>
<keyword evidence="6" id="KW-1185">Reference proteome</keyword>
<keyword evidence="2" id="KW-0175">Coiled coil</keyword>
<dbReference type="InterPro" id="IPR049712">
    <property type="entry name" value="Poly_export"/>
</dbReference>
<feature type="transmembrane region" description="Helical" evidence="3">
    <location>
        <begin position="48"/>
        <end position="68"/>
    </location>
</feature>
<evidence type="ECO:0000259" key="4">
    <source>
        <dbReference type="Pfam" id="PF02563"/>
    </source>
</evidence>
<evidence type="ECO:0000313" key="6">
    <source>
        <dbReference type="Proteomes" id="UP000228531"/>
    </source>
</evidence>
<keyword evidence="3" id="KW-0472">Membrane</keyword>
<keyword evidence="1" id="KW-0732">Signal</keyword>
<gene>
    <name evidence="5" type="ORF">BC777_1537</name>
</gene>
<dbReference type="GO" id="GO:0015159">
    <property type="term" value="F:polysaccharide transmembrane transporter activity"/>
    <property type="evidence" value="ECO:0007669"/>
    <property type="project" value="InterPro"/>
</dbReference>
<evidence type="ECO:0000313" key="5">
    <source>
        <dbReference type="EMBL" id="PJI92678.1"/>
    </source>
</evidence>
<dbReference type="Gene3D" id="3.30.1950.10">
    <property type="entry name" value="wza like domain"/>
    <property type="match status" value="1"/>
</dbReference>
<dbReference type="OrthoDB" id="197007at2"/>
<organism evidence="5 6">
    <name type="scientific">Yoonia maricola</name>
    <dbReference type="NCBI Taxonomy" id="420999"/>
    <lineage>
        <taxon>Bacteria</taxon>
        <taxon>Pseudomonadati</taxon>
        <taxon>Pseudomonadota</taxon>
        <taxon>Alphaproteobacteria</taxon>
        <taxon>Rhodobacterales</taxon>
        <taxon>Paracoccaceae</taxon>
        <taxon>Yoonia</taxon>
    </lineage>
</organism>
<keyword evidence="3" id="KW-1133">Transmembrane helix</keyword>
<name>A0A2M8WP37_9RHOB</name>
<accession>A0A2M8WP37</accession>
<dbReference type="PANTHER" id="PTHR33619:SF3">
    <property type="entry name" value="POLYSACCHARIDE EXPORT PROTEIN GFCE-RELATED"/>
    <property type="match status" value="1"/>
</dbReference>
<dbReference type="EMBL" id="PGTY01000001">
    <property type="protein sequence ID" value="PJI92678.1"/>
    <property type="molecule type" value="Genomic_DNA"/>
</dbReference>
<proteinExistence type="predicted"/>
<evidence type="ECO:0000256" key="3">
    <source>
        <dbReference type="SAM" id="Phobius"/>
    </source>
</evidence>